<dbReference type="FunFam" id="2.120.10.30:FF:000241">
    <property type="entry name" value="Low-density lipoprotein receptor-related protein 6"/>
    <property type="match status" value="1"/>
</dbReference>
<keyword evidence="5" id="KW-0325">Glycoprotein</keyword>
<keyword evidence="2" id="KW-0732">Signal</keyword>
<comment type="caution">
    <text evidence="7">The sequence shown here is derived from an EMBL/GenBank/DDBJ whole genome shotgun (WGS) entry which is preliminary data.</text>
</comment>
<dbReference type="SMART" id="SM00135">
    <property type="entry name" value="LY"/>
    <property type="match status" value="5"/>
</dbReference>
<dbReference type="InterPro" id="IPR011042">
    <property type="entry name" value="6-blade_b-propeller_TolB-like"/>
</dbReference>
<evidence type="ECO:0000256" key="3">
    <source>
        <dbReference type="ARBA" id="ARBA00022737"/>
    </source>
</evidence>
<keyword evidence="8" id="KW-1185">Reference proteome</keyword>
<accession>A0AA47P0P3</accession>
<protein>
    <submittedName>
        <fullName evidence="7">Low-density lipoprotein receptor-related protein 2</fullName>
    </submittedName>
</protein>
<gene>
    <name evidence="7" type="primary">Lrp2_0</name>
    <name evidence="7" type="ORF">N1851_014686</name>
</gene>
<evidence type="ECO:0000256" key="5">
    <source>
        <dbReference type="ARBA" id="ARBA00023180"/>
    </source>
</evidence>
<evidence type="ECO:0000256" key="4">
    <source>
        <dbReference type="ARBA" id="ARBA00023157"/>
    </source>
</evidence>
<name>A0AA47P0P3_MERPO</name>
<dbReference type="GO" id="GO:0017147">
    <property type="term" value="F:Wnt-protein binding"/>
    <property type="evidence" value="ECO:0007669"/>
    <property type="project" value="TreeGrafter"/>
</dbReference>
<evidence type="ECO:0000256" key="6">
    <source>
        <dbReference type="PROSITE-ProRule" id="PRU00461"/>
    </source>
</evidence>
<evidence type="ECO:0000256" key="1">
    <source>
        <dbReference type="ARBA" id="ARBA00022536"/>
    </source>
</evidence>
<dbReference type="PANTHER" id="PTHR46513">
    <property type="entry name" value="VITELLOGENIN RECEPTOR-LIKE PROTEIN-RELATED-RELATED"/>
    <property type="match status" value="1"/>
</dbReference>
<sequence length="324" mass="36373">MMFWSDWGQNPRIERADLDGAMRRVIVSTKLYWPNGLALDYTTRRVYFADAYLKYIDYCDYEGNNRQQVMASDLVLQHPHGMTVFEDHVYWSERYTSKVMRTNKFHGGNASVLLNGVYQPMGLALKHPVKQPAATNPCAEHLCSQLCLLSARRPVYYSCHCQSGWTLDPGDRRTCVRDDKPFLMVVRESVILGVPLDPLDTSNNAMAPVSGITGGRDIEFDHREQFVYWVQSSVSGRSEGSIWRVKTTGTNRTQFAPAAIIGSPSGLAFDWMSRIMYYTNPTGKSIEVIRADGSQHYRRTLISSSGTPEGAGEPVAIALDPARG</sequence>
<dbReference type="EMBL" id="JAOPHQ010002635">
    <property type="protein sequence ID" value="KAK0146061.1"/>
    <property type="molecule type" value="Genomic_DNA"/>
</dbReference>
<organism evidence="7 8">
    <name type="scientific">Merluccius polli</name>
    <name type="common">Benguela hake</name>
    <name type="synonym">Merluccius cadenati</name>
    <dbReference type="NCBI Taxonomy" id="89951"/>
    <lineage>
        <taxon>Eukaryota</taxon>
        <taxon>Metazoa</taxon>
        <taxon>Chordata</taxon>
        <taxon>Craniata</taxon>
        <taxon>Vertebrata</taxon>
        <taxon>Euteleostomi</taxon>
        <taxon>Actinopterygii</taxon>
        <taxon>Neopterygii</taxon>
        <taxon>Teleostei</taxon>
        <taxon>Neoteleostei</taxon>
        <taxon>Acanthomorphata</taxon>
        <taxon>Zeiogadaria</taxon>
        <taxon>Gadariae</taxon>
        <taxon>Gadiformes</taxon>
        <taxon>Gadoidei</taxon>
        <taxon>Merlucciidae</taxon>
        <taxon>Merluccius</taxon>
    </lineage>
</organism>
<dbReference type="Pfam" id="PF00058">
    <property type="entry name" value="Ldl_recept_b"/>
    <property type="match status" value="1"/>
</dbReference>
<evidence type="ECO:0000313" key="8">
    <source>
        <dbReference type="Proteomes" id="UP001174136"/>
    </source>
</evidence>
<dbReference type="Proteomes" id="UP001174136">
    <property type="component" value="Unassembled WGS sequence"/>
</dbReference>
<dbReference type="InterPro" id="IPR050778">
    <property type="entry name" value="Cueball_EGF_LRP_Nidogen"/>
</dbReference>
<dbReference type="SUPFAM" id="SSF63825">
    <property type="entry name" value="YWTD domain"/>
    <property type="match status" value="2"/>
</dbReference>
<keyword evidence="7" id="KW-0449">Lipoprotein</keyword>
<dbReference type="GO" id="GO:0005886">
    <property type="term" value="C:plasma membrane"/>
    <property type="evidence" value="ECO:0007669"/>
    <property type="project" value="TreeGrafter"/>
</dbReference>
<feature type="repeat" description="LDL-receptor class B" evidence="6">
    <location>
        <begin position="44"/>
        <end position="88"/>
    </location>
</feature>
<proteinExistence type="predicted"/>
<keyword evidence="7" id="KW-0675">Receptor</keyword>
<keyword evidence="4" id="KW-1015">Disulfide bond</keyword>
<dbReference type="GO" id="GO:0042813">
    <property type="term" value="F:Wnt receptor activity"/>
    <property type="evidence" value="ECO:0007669"/>
    <property type="project" value="TreeGrafter"/>
</dbReference>
<evidence type="ECO:0000256" key="2">
    <source>
        <dbReference type="ARBA" id="ARBA00022729"/>
    </source>
</evidence>
<keyword evidence="3" id="KW-0677">Repeat</keyword>
<dbReference type="Gene3D" id="2.120.10.30">
    <property type="entry name" value="TolB, C-terminal domain"/>
    <property type="match status" value="2"/>
</dbReference>
<feature type="repeat" description="LDL-receptor class B" evidence="6">
    <location>
        <begin position="1"/>
        <end position="43"/>
    </location>
</feature>
<dbReference type="GO" id="GO:0060070">
    <property type="term" value="P:canonical Wnt signaling pathway"/>
    <property type="evidence" value="ECO:0007669"/>
    <property type="project" value="TreeGrafter"/>
</dbReference>
<dbReference type="AlphaFoldDB" id="A0AA47P0P3"/>
<keyword evidence="1" id="KW-0245">EGF-like domain</keyword>
<dbReference type="PROSITE" id="PS51120">
    <property type="entry name" value="LDLRB"/>
    <property type="match status" value="2"/>
</dbReference>
<dbReference type="InterPro" id="IPR000033">
    <property type="entry name" value="LDLR_classB_rpt"/>
</dbReference>
<evidence type="ECO:0000313" key="7">
    <source>
        <dbReference type="EMBL" id="KAK0146061.1"/>
    </source>
</evidence>
<dbReference type="PANTHER" id="PTHR46513:SF13">
    <property type="entry name" value="EGF-LIKE DOMAIN-CONTAINING PROTEIN"/>
    <property type="match status" value="1"/>
</dbReference>
<reference evidence="7" key="1">
    <citation type="journal article" date="2023" name="Front. Mar. Sci.">
        <title>A new Merluccius polli reference genome to investigate the effects of global change in West African waters.</title>
        <authorList>
            <person name="Mateo J.L."/>
            <person name="Blanco-Fernandez C."/>
            <person name="Garcia-Vazquez E."/>
            <person name="Machado-Schiaffino G."/>
        </authorList>
    </citation>
    <scope>NUCLEOTIDE SEQUENCE</scope>
    <source>
        <strain evidence="7">C29</strain>
        <tissue evidence="7">Fin</tissue>
    </source>
</reference>